<evidence type="ECO:0000256" key="7">
    <source>
        <dbReference type="ARBA" id="ARBA00022989"/>
    </source>
</evidence>
<dbReference type="InterPro" id="IPR003352">
    <property type="entry name" value="PTS_EIIC"/>
</dbReference>
<dbReference type="InterPro" id="IPR050429">
    <property type="entry name" value="PTS_Glucose_EIICBA"/>
</dbReference>
<name>A0A917VDS4_9ACTN</name>
<feature type="compositionally biased region" description="Low complexity" evidence="9">
    <location>
        <begin position="79"/>
        <end position="112"/>
    </location>
</feature>
<dbReference type="Pfam" id="PF02378">
    <property type="entry name" value="PTS_EIIC"/>
    <property type="match status" value="1"/>
</dbReference>
<feature type="region of interest" description="Disordered" evidence="9">
    <location>
        <begin position="1"/>
        <end position="112"/>
    </location>
</feature>
<dbReference type="PANTHER" id="PTHR30009">
    <property type="entry name" value="CYTOCHROME C-TYPE SYNTHESIS PROTEIN AND PTS TRANSMEMBRANE COMPONENT"/>
    <property type="match status" value="1"/>
</dbReference>
<keyword evidence="8 10" id="KW-0472">Membrane</keyword>
<keyword evidence="5" id="KW-0598">Phosphotransferase system</keyword>
<feature type="transmembrane region" description="Helical" evidence="10">
    <location>
        <begin position="416"/>
        <end position="433"/>
    </location>
</feature>
<accession>A0A917VDS4</accession>
<feature type="domain" description="PTS EIIC type-1" evidence="11">
    <location>
        <begin position="119"/>
        <end position="527"/>
    </location>
</feature>
<feature type="transmembrane region" description="Helical" evidence="10">
    <location>
        <begin position="205"/>
        <end position="228"/>
    </location>
</feature>
<comment type="caution">
    <text evidence="12">The sequence shown here is derived from an EMBL/GenBank/DDBJ whole genome shotgun (WGS) entry which is preliminary data.</text>
</comment>
<feature type="transmembrane region" description="Helical" evidence="10">
    <location>
        <begin position="169"/>
        <end position="193"/>
    </location>
</feature>
<feature type="transmembrane region" description="Helical" evidence="10">
    <location>
        <begin position="290"/>
        <end position="310"/>
    </location>
</feature>
<evidence type="ECO:0000256" key="2">
    <source>
        <dbReference type="ARBA" id="ARBA00022448"/>
    </source>
</evidence>
<dbReference type="GO" id="GO:0015764">
    <property type="term" value="P:N-acetylglucosamine transport"/>
    <property type="evidence" value="ECO:0007669"/>
    <property type="project" value="TreeGrafter"/>
</dbReference>
<dbReference type="InterPro" id="IPR013013">
    <property type="entry name" value="PTS_EIIC_1"/>
</dbReference>
<dbReference type="GO" id="GO:0009401">
    <property type="term" value="P:phosphoenolpyruvate-dependent sugar phosphotransferase system"/>
    <property type="evidence" value="ECO:0007669"/>
    <property type="project" value="UniProtKB-KW"/>
</dbReference>
<reference evidence="12" key="2">
    <citation type="submission" date="2020-09" db="EMBL/GenBank/DDBJ databases">
        <authorList>
            <person name="Sun Q."/>
            <person name="Ohkuma M."/>
        </authorList>
    </citation>
    <scope>NUCLEOTIDE SEQUENCE</scope>
    <source>
        <strain evidence="12">JCM 13064</strain>
    </source>
</reference>
<feature type="region of interest" description="Disordered" evidence="9">
    <location>
        <begin position="525"/>
        <end position="561"/>
    </location>
</feature>
<dbReference type="PANTHER" id="PTHR30009:SF4">
    <property type="entry name" value="PTS SYSTEM N-ACETYLGLUCOSAMINE-SPECIFIC EIICBA COMPONENT"/>
    <property type="match status" value="1"/>
</dbReference>
<evidence type="ECO:0000256" key="5">
    <source>
        <dbReference type="ARBA" id="ARBA00022683"/>
    </source>
</evidence>
<keyword evidence="13" id="KW-1185">Reference proteome</keyword>
<evidence type="ECO:0000256" key="4">
    <source>
        <dbReference type="ARBA" id="ARBA00022597"/>
    </source>
</evidence>
<keyword evidence="6 10" id="KW-0812">Transmembrane</keyword>
<evidence type="ECO:0000256" key="9">
    <source>
        <dbReference type="SAM" id="MobiDB-lite"/>
    </source>
</evidence>
<feature type="transmembrane region" description="Helical" evidence="10">
    <location>
        <begin position="492"/>
        <end position="515"/>
    </location>
</feature>
<evidence type="ECO:0000256" key="8">
    <source>
        <dbReference type="ARBA" id="ARBA00023136"/>
    </source>
</evidence>
<comment type="subcellular location">
    <subcellularLocation>
        <location evidence="1">Cell membrane</location>
        <topology evidence="1">Multi-pass membrane protein</topology>
    </subcellularLocation>
</comment>
<evidence type="ECO:0000256" key="1">
    <source>
        <dbReference type="ARBA" id="ARBA00004651"/>
    </source>
</evidence>
<dbReference type="AlphaFoldDB" id="A0A917VDS4"/>
<dbReference type="EMBL" id="BMNT01000002">
    <property type="protein sequence ID" value="GGK64674.1"/>
    <property type="molecule type" value="Genomic_DNA"/>
</dbReference>
<feature type="transmembrane region" description="Helical" evidence="10">
    <location>
        <begin position="439"/>
        <end position="463"/>
    </location>
</feature>
<evidence type="ECO:0000259" key="11">
    <source>
        <dbReference type="PROSITE" id="PS51103"/>
    </source>
</evidence>
<evidence type="ECO:0000256" key="3">
    <source>
        <dbReference type="ARBA" id="ARBA00022475"/>
    </source>
</evidence>
<feature type="compositionally biased region" description="Low complexity" evidence="9">
    <location>
        <begin position="19"/>
        <end position="47"/>
    </location>
</feature>
<gene>
    <name evidence="12" type="ORF">GCM10007964_04690</name>
</gene>
<reference evidence="12" key="1">
    <citation type="journal article" date="2014" name="Int. J. Syst. Evol. Microbiol.">
        <title>Complete genome sequence of Corynebacterium casei LMG S-19264T (=DSM 44701T), isolated from a smear-ripened cheese.</title>
        <authorList>
            <consortium name="US DOE Joint Genome Institute (JGI-PGF)"/>
            <person name="Walter F."/>
            <person name="Albersmeier A."/>
            <person name="Kalinowski J."/>
            <person name="Ruckert C."/>
        </authorList>
    </citation>
    <scope>NUCLEOTIDE SEQUENCE</scope>
    <source>
        <strain evidence="12">JCM 13064</strain>
    </source>
</reference>
<evidence type="ECO:0000256" key="10">
    <source>
        <dbReference type="SAM" id="Phobius"/>
    </source>
</evidence>
<organism evidence="12 13">
    <name type="scientific">Sphaerisporangium melleum</name>
    <dbReference type="NCBI Taxonomy" id="321316"/>
    <lineage>
        <taxon>Bacteria</taxon>
        <taxon>Bacillati</taxon>
        <taxon>Actinomycetota</taxon>
        <taxon>Actinomycetes</taxon>
        <taxon>Streptosporangiales</taxon>
        <taxon>Streptosporangiaceae</taxon>
        <taxon>Sphaerisporangium</taxon>
    </lineage>
</organism>
<evidence type="ECO:0000313" key="13">
    <source>
        <dbReference type="Proteomes" id="UP000645217"/>
    </source>
</evidence>
<keyword evidence="4" id="KW-0762">Sugar transport</keyword>
<evidence type="ECO:0000256" key="6">
    <source>
        <dbReference type="ARBA" id="ARBA00022692"/>
    </source>
</evidence>
<dbReference type="GO" id="GO:0005886">
    <property type="term" value="C:plasma membrane"/>
    <property type="evidence" value="ECO:0007669"/>
    <property type="project" value="UniProtKB-SubCell"/>
</dbReference>
<keyword evidence="7 10" id="KW-1133">Transmembrane helix</keyword>
<feature type="transmembrane region" description="Helical" evidence="10">
    <location>
        <begin position="386"/>
        <end position="409"/>
    </location>
</feature>
<dbReference type="GO" id="GO:0008982">
    <property type="term" value="F:protein-N(PI)-phosphohistidine-sugar phosphotransferase activity"/>
    <property type="evidence" value="ECO:0007669"/>
    <property type="project" value="InterPro"/>
</dbReference>
<proteinExistence type="predicted"/>
<feature type="transmembrane region" description="Helical" evidence="10">
    <location>
        <begin position="470"/>
        <end position="486"/>
    </location>
</feature>
<feature type="transmembrane region" description="Helical" evidence="10">
    <location>
        <begin position="132"/>
        <end position="149"/>
    </location>
</feature>
<dbReference type="GO" id="GO:0090563">
    <property type="term" value="F:protein-phosphocysteine-sugar phosphotransferase activity"/>
    <property type="evidence" value="ECO:0007669"/>
    <property type="project" value="TreeGrafter"/>
</dbReference>
<dbReference type="PROSITE" id="PS51103">
    <property type="entry name" value="PTS_EIIC_TYPE_1"/>
    <property type="match status" value="1"/>
</dbReference>
<feature type="transmembrane region" description="Helical" evidence="10">
    <location>
        <begin position="248"/>
        <end position="270"/>
    </location>
</feature>
<dbReference type="Proteomes" id="UP000645217">
    <property type="component" value="Unassembled WGS sequence"/>
</dbReference>
<protein>
    <recommendedName>
        <fullName evidence="11">PTS EIIC type-1 domain-containing protein</fullName>
    </recommendedName>
</protein>
<keyword evidence="2" id="KW-0813">Transport</keyword>
<keyword evidence="3" id="KW-1003">Cell membrane</keyword>
<feature type="compositionally biased region" description="Gly residues" evidence="9">
    <location>
        <begin position="63"/>
        <end position="72"/>
    </location>
</feature>
<evidence type="ECO:0000313" key="12">
    <source>
        <dbReference type="EMBL" id="GGK64674.1"/>
    </source>
</evidence>
<sequence>MCPPSADATPPAPHGPQEARASAAPRDPAPTSSAPAAPGNPAAPGDSVPGSSDLDDPATGSGDPAGPGGRTGTSGELTAGAGHPPAGGAASPGAATGGASPQAPGVSSGQAGPAAARGAAIMGVLSRIGRSLMLPIAALPAAGLLLRLGQDDLLGRTGNAALDKIAEVVGGAGGVLFDNLPLLFAIGVAVGFARRSDGSTALAALVGYLVFDRVSRLLFFDAAGFAVHDRVAQTVVRPDGRTAEVIDLAAGNPTGVLGGIVIGLTAALLYQRYHRVKLPTWLAFFGGRRFVPIVTAFAALVLGVVFGLAWQPVGEWITRFGAWLADHSTAGAGIYGVANRLLIPFGLHHFLNSIMWFQVPDCTVAGRRFAGDLTCYLQGHPGSGEFMAGFFPVIMFGLPAAAVAIWRAAPPQRRRAVGGIMISAALVAFVTGITEPIEFAFIFVAPLLFMIHALLTGLSMALVAALDGHLGFTFSAGAIDAALNATKSNTDGFWQIMALGLVYAVVYYTVFAFLIRRLNIMTPGREPEPDLDAGETGGPPGARPATEPVSDGGRTTGDRAE</sequence>